<comment type="caution">
    <text evidence="4">The sequence shown here is derived from an EMBL/GenBank/DDBJ whole genome shotgun (WGS) entry which is preliminary data.</text>
</comment>
<evidence type="ECO:0000313" key="5">
    <source>
        <dbReference type="Proteomes" id="UP001165366"/>
    </source>
</evidence>
<dbReference type="Pfam" id="PF00884">
    <property type="entry name" value="Sulfatase"/>
    <property type="match status" value="1"/>
</dbReference>
<dbReference type="InterPro" id="IPR050738">
    <property type="entry name" value="Sulfatase"/>
</dbReference>
<sequence length="454" mass="52020">MPKTLVDIQLIRVVFITFLGLFFFSKGSEIYGYTSDSPNQDSPNILFILADDLGQEGVSAYGGTIIKTPNIDRLADEGMMFTNMFVNPYCTPTRSELLTGRYPFRTNTLFPISNYDRHKNDVLDKSEPSFARQLKSVGYRTAIAGKWQLSFLAQQDWLNDFGFDTYMLWQIISEENERTTRYHNPYYRNDGAILDNEIADKYGPDVLVEFLSGFIEESHQDGKPFMAYYTAMLPHFPWVPTPDSKDKNLSTGFSRGINYGIPKFYPDMVKRLDYNVGRLLETLDRLDIAENTIVIFLTDNGTDQHLYSFINDQVIYGGKGTLTDRGSHVPLLIRWPGKVPPNSKNDHLIEAADFLPTFSELANAPLPKEHIDGRSFAKLLTGDVDSYEPKEWVHIQTAEGRYLRTKEWIVTNQGEFKKVQPYPVDAVIKEKEEIEGDELEKLMSFESLLQNLHE</sequence>
<gene>
    <name evidence="4" type="ORF">L6773_20340</name>
</gene>
<proteinExistence type="inferred from homology"/>
<evidence type="ECO:0000256" key="1">
    <source>
        <dbReference type="ARBA" id="ARBA00008779"/>
    </source>
</evidence>
<protein>
    <submittedName>
        <fullName evidence="4">Sulfatase-like hydrolase/transferase</fullName>
    </submittedName>
</protein>
<dbReference type="PANTHER" id="PTHR42693">
    <property type="entry name" value="ARYLSULFATASE FAMILY MEMBER"/>
    <property type="match status" value="1"/>
</dbReference>
<dbReference type="SUPFAM" id="SSF53649">
    <property type="entry name" value="Alkaline phosphatase-like"/>
    <property type="match status" value="1"/>
</dbReference>
<dbReference type="EMBL" id="JAKLWS010000050">
    <property type="protein sequence ID" value="MCG2590931.1"/>
    <property type="molecule type" value="Genomic_DNA"/>
</dbReference>
<dbReference type="InterPro" id="IPR017850">
    <property type="entry name" value="Alkaline_phosphatase_core_sf"/>
</dbReference>
<accession>A0ABS9KJC3</accession>
<evidence type="ECO:0000259" key="3">
    <source>
        <dbReference type="Pfam" id="PF00884"/>
    </source>
</evidence>
<keyword evidence="5" id="KW-1185">Reference proteome</keyword>
<name>A0ABS9KJC3_9BACT</name>
<feature type="domain" description="Sulfatase N-terminal" evidence="3">
    <location>
        <begin position="43"/>
        <end position="363"/>
    </location>
</feature>
<evidence type="ECO:0000256" key="2">
    <source>
        <dbReference type="ARBA" id="ARBA00022801"/>
    </source>
</evidence>
<dbReference type="InterPro" id="IPR000917">
    <property type="entry name" value="Sulfatase_N"/>
</dbReference>
<comment type="similarity">
    <text evidence="1">Belongs to the sulfatase family.</text>
</comment>
<keyword evidence="2" id="KW-0378">Hydrolase</keyword>
<dbReference type="Gene3D" id="3.40.720.10">
    <property type="entry name" value="Alkaline Phosphatase, subunit A"/>
    <property type="match status" value="1"/>
</dbReference>
<dbReference type="PANTHER" id="PTHR42693:SF53">
    <property type="entry name" value="ENDO-4-O-SULFATASE"/>
    <property type="match status" value="1"/>
</dbReference>
<organism evidence="4 5">
    <name type="scientific">Rhodohalobacter sulfatireducens</name>
    <dbReference type="NCBI Taxonomy" id="2911366"/>
    <lineage>
        <taxon>Bacteria</taxon>
        <taxon>Pseudomonadati</taxon>
        <taxon>Balneolota</taxon>
        <taxon>Balneolia</taxon>
        <taxon>Balneolales</taxon>
        <taxon>Balneolaceae</taxon>
        <taxon>Rhodohalobacter</taxon>
    </lineage>
</organism>
<dbReference type="RefSeq" id="WP_237856450.1">
    <property type="nucleotide sequence ID" value="NZ_JAKLWS010000050.1"/>
</dbReference>
<evidence type="ECO:0000313" key="4">
    <source>
        <dbReference type="EMBL" id="MCG2590931.1"/>
    </source>
</evidence>
<reference evidence="4" key="1">
    <citation type="submission" date="2022-01" db="EMBL/GenBank/DDBJ databases">
        <authorList>
            <person name="Wang Y."/>
        </authorList>
    </citation>
    <scope>NUCLEOTIDE SEQUENCE</scope>
    <source>
        <strain evidence="4">WB101</strain>
    </source>
</reference>
<dbReference type="Proteomes" id="UP001165366">
    <property type="component" value="Unassembled WGS sequence"/>
</dbReference>
<reference evidence="4" key="2">
    <citation type="submission" date="2024-05" db="EMBL/GenBank/DDBJ databases">
        <title>Rhodohalobacter halophilus gen. nov., sp. nov., a moderately halophilic member of the family Balneolaceae.</title>
        <authorList>
            <person name="Xia J."/>
        </authorList>
    </citation>
    <scope>NUCLEOTIDE SEQUENCE</scope>
    <source>
        <strain evidence="4">WB101</strain>
    </source>
</reference>